<proteinExistence type="predicted"/>
<dbReference type="EMBL" id="KZ821483">
    <property type="protein sequence ID" value="PYH30149.1"/>
    <property type="molecule type" value="Genomic_DNA"/>
</dbReference>
<dbReference type="Proteomes" id="UP000247647">
    <property type="component" value="Unassembled WGS sequence"/>
</dbReference>
<sequence>MRYLELPPPILTGGLGTCSSSHYTIRELWTVYPVATIRIGITFGPIYSRQQIAHGYKALPFPSYRIGELVAWIVVRSTTLEDLASKDGENSTASAAPLPGSKQQEIFSETTTAVRRTPVQPSICATNSKAATRTTSNSQTALAIEGEMVEMKRYH</sequence>
<organism evidence="1 2">
    <name type="scientific">Aspergillus neoniger (strain CBS 115656)</name>
    <dbReference type="NCBI Taxonomy" id="1448310"/>
    <lineage>
        <taxon>Eukaryota</taxon>
        <taxon>Fungi</taxon>
        <taxon>Dikarya</taxon>
        <taxon>Ascomycota</taxon>
        <taxon>Pezizomycotina</taxon>
        <taxon>Eurotiomycetes</taxon>
        <taxon>Eurotiomycetidae</taxon>
        <taxon>Eurotiales</taxon>
        <taxon>Aspergillaceae</taxon>
        <taxon>Aspergillus</taxon>
        <taxon>Aspergillus subgen. Circumdati</taxon>
    </lineage>
</organism>
<evidence type="ECO:0000313" key="1">
    <source>
        <dbReference type="EMBL" id="PYH30149.1"/>
    </source>
</evidence>
<name>A0A318Y884_ASPNB</name>
<accession>A0A318Y884</accession>
<dbReference type="GeneID" id="37127381"/>
<evidence type="ECO:0000313" key="2">
    <source>
        <dbReference type="Proteomes" id="UP000247647"/>
    </source>
</evidence>
<keyword evidence="2" id="KW-1185">Reference proteome</keyword>
<protein>
    <submittedName>
        <fullName evidence="1">Uncharacterized protein</fullName>
    </submittedName>
</protein>
<dbReference type="RefSeq" id="XP_025475627.1">
    <property type="nucleotide sequence ID" value="XM_025624925.1"/>
</dbReference>
<reference evidence="1" key="1">
    <citation type="submission" date="2016-12" db="EMBL/GenBank/DDBJ databases">
        <title>The genomes of Aspergillus section Nigri reveals drivers in fungal speciation.</title>
        <authorList>
            <consortium name="DOE Joint Genome Institute"/>
            <person name="Vesth T.C."/>
            <person name="Nybo J."/>
            <person name="Theobald S."/>
            <person name="Brandl J."/>
            <person name="Frisvad J.C."/>
            <person name="Nielsen K.F."/>
            <person name="Lyhne E.K."/>
            <person name="Kogle M.E."/>
            <person name="Kuo A."/>
            <person name="Riley R."/>
            <person name="Clum A."/>
            <person name="Nolan M."/>
            <person name="Lipzen A."/>
            <person name="Salamov A."/>
            <person name="Henrissat B."/>
            <person name="Wiebenga A."/>
            <person name="De Vries R.P."/>
            <person name="Grigoriev I.V."/>
            <person name="Mortensen U.H."/>
            <person name="Andersen M.R."/>
            <person name="Baker S.E."/>
        </authorList>
    </citation>
    <scope>NUCLEOTIDE SEQUENCE [LARGE SCALE GENOMIC DNA]</scope>
    <source>
        <strain evidence="1">CBS 115656</strain>
    </source>
</reference>
<dbReference type="AlphaFoldDB" id="A0A318Y884"/>
<gene>
    <name evidence="1" type="ORF">BO87DRAFT_390323</name>
</gene>